<feature type="non-terminal residue" evidence="2">
    <location>
        <position position="197"/>
    </location>
</feature>
<accession>A0A1B7NPA5</accession>
<feature type="region of interest" description="Disordered" evidence="1">
    <location>
        <begin position="1"/>
        <end position="178"/>
    </location>
</feature>
<name>A0A1B7NPA5_9EURO</name>
<evidence type="ECO:0000313" key="2">
    <source>
        <dbReference type="EMBL" id="OAX78625.1"/>
    </source>
</evidence>
<reference evidence="2 3" key="1">
    <citation type="submission" date="2015-07" db="EMBL/GenBank/DDBJ databases">
        <title>Emmonsia species relationships and genome sequence.</title>
        <authorList>
            <person name="Cuomo C.A."/>
            <person name="Schwartz I.S."/>
            <person name="Kenyon C."/>
            <person name="de Hoog G.S."/>
            <person name="Govender N.P."/>
            <person name="Botha A."/>
            <person name="Moreno L."/>
            <person name="de Vries M."/>
            <person name="Munoz J.F."/>
            <person name="Stielow J.B."/>
        </authorList>
    </citation>
    <scope>NUCLEOTIDE SEQUENCE [LARGE SCALE GENOMIC DNA]</scope>
    <source>
        <strain evidence="2 3">CBS 136260</strain>
    </source>
</reference>
<evidence type="ECO:0000313" key="3">
    <source>
        <dbReference type="Proteomes" id="UP000091918"/>
    </source>
</evidence>
<feature type="compositionally biased region" description="Basic residues" evidence="1">
    <location>
        <begin position="135"/>
        <end position="149"/>
    </location>
</feature>
<feature type="compositionally biased region" description="Low complexity" evidence="1">
    <location>
        <begin position="70"/>
        <end position="84"/>
    </location>
</feature>
<gene>
    <name evidence="2" type="ORF">ACJ72_07066</name>
</gene>
<evidence type="ECO:0000256" key="1">
    <source>
        <dbReference type="SAM" id="MobiDB-lite"/>
    </source>
</evidence>
<dbReference type="Proteomes" id="UP000091918">
    <property type="component" value="Unassembled WGS sequence"/>
</dbReference>
<organism evidence="2 3">
    <name type="scientific">Emergomyces africanus</name>
    <dbReference type="NCBI Taxonomy" id="1955775"/>
    <lineage>
        <taxon>Eukaryota</taxon>
        <taxon>Fungi</taxon>
        <taxon>Dikarya</taxon>
        <taxon>Ascomycota</taxon>
        <taxon>Pezizomycotina</taxon>
        <taxon>Eurotiomycetes</taxon>
        <taxon>Eurotiomycetidae</taxon>
        <taxon>Onygenales</taxon>
        <taxon>Ajellomycetaceae</taxon>
        <taxon>Emergomyces</taxon>
    </lineage>
</organism>
<comment type="caution">
    <text evidence="2">The sequence shown here is derived from an EMBL/GenBank/DDBJ whole genome shotgun (WGS) entry which is preliminary data.</text>
</comment>
<protein>
    <submittedName>
        <fullName evidence="2">Uncharacterized protein</fullName>
    </submittedName>
</protein>
<feature type="compositionally biased region" description="Polar residues" evidence="1">
    <location>
        <begin position="1"/>
        <end position="42"/>
    </location>
</feature>
<dbReference type="AlphaFoldDB" id="A0A1B7NPA5"/>
<dbReference type="OrthoDB" id="4188238at2759"/>
<feature type="compositionally biased region" description="Low complexity" evidence="1">
    <location>
        <begin position="95"/>
        <end position="132"/>
    </location>
</feature>
<proteinExistence type="predicted"/>
<sequence length="197" mass="21674">MTDSDNTQQGGQQVDSYNTLNPNGQDSSWPSRYFPSSLTSRYAASKPSIPSSSSTIFRARGSKMDKTNSRRANNSNNNDNNISRPPVSVKRKLSDSTTRTPTRNTDTPIPTIIHPDTSLNPSSLSSPSHFSPTRARPHSARRHSQRKSILKVSTAAEAGGNDELYGRHTSQSDTRDNTSRNAILTLNYTRSLDDIAH</sequence>
<feature type="compositionally biased region" description="Low complexity" evidence="1">
    <location>
        <begin position="45"/>
        <end position="54"/>
    </location>
</feature>
<keyword evidence="3" id="KW-1185">Reference proteome</keyword>
<dbReference type="EMBL" id="LGUA01001403">
    <property type="protein sequence ID" value="OAX78625.1"/>
    <property type="molecule type" value="Genomic_DNA"/>
</dbReference>